<feature type="compositionally biased region" description="Polar residues" evidence="2">
    <location>
        <begin position="30"/>
        <end position="46"/>
    </location>
</feature>
<feature type="compositionally biased region" description="Low complexity" evidence="2">
    <location>
        <begin position="93"/>
        <end position="107"/>
    </location>
</feature>
<feature type="repeat" description="TPR" evidence="1">
    <location>
        <begin position="480"/>
        <end position="513"/>
    </location>
</feature>
<dbReference type="PANTHER" id="PTHR46050:SF7">
    <property type="entry name" value="TETRATRICOPEPTIDE REPEAT (TPR)-LIKE SUPERFAMILY PROTEIN"/>
    <property type="match status" value="1"/>
</dbReference>
<dbReference type="PANTHER" id="PTHR46050">
    <property type="entry name" value="TPR REPEAT-CONTAINING THIOREDOXIN"/>
    <property type="match status" value="1"/>
</dbReference>
<feature type="region of interest" description="Disordered" evidence="2">
    <location>
        <begin position="155"/>
        <end position="180"/>
    </location>
</feature>
<comment type="caution">
    <text evidence="3">The sequence shown here is derived from an EMBL/GenBank/DDBJ whole genome shotgun (WGS) entry which is preliminary data.</text>
</comment>
<dbReference type="OrthoDB" id="2335338at2759"/>
<dbReference type="SMART" id="SM00028">
    <property type="entry name" value="TPR"/>
    <property type="match status" value="7"/>
</dbReference>
<feature type="compositionally biased region" description="Low complexity" evidence="2">
    <location>
        <begin position="161"/>
        <end position="174"/>
    </location>
</feature>
<feature type="region of interest" description="Disordered" evidence="2">
    <location>
        <begin position="22"/>
        <end position="140"/>
    </location>
</feature>
<dbReference type="InterPro" id="IPR019734">
    <property type="entry name" value="TPR_rpt"/>
</dbReference>
<sequence>MNDEGGLERQKKGCGLLNVVFGRKKLWPRRSTSTGSLPKMSDQSNRPVKKIPSAGHNSKRRRGSFDDLDAKELSQACPNNVCPVSGPPKVPAQKQQPQQQQQQQQHQNHNGRKQEQQCQNDSGRKQEQQQQYQNHNVRKQASNVAGVVPAASRSTMVVATQNQSQSQHQGQGQNTRKTVPKESLGISGELEMMLSENLRNGGGPNFVRVSSGNVMVHSSLGNLRQSQQAVAPSAYTKPASNGREEYPSRYPNSGMGNVVSNNKQQQQKKQNQGWANSAGNPLCRALSCRMDPEDLKIMGNEDYKNGRFAEALALYERAIDLDPTKASYRSNKSAALVALGRLLEAVFECREAIEIEPQYHRAHHRLANLYVRLGEEEKALYHFKQAGPEADPDVMSKARVVLGHLKKCDEAKRLKDWHTVLKEAGNAITAGADSAPMVFALQAEAYMKLDRHHDADMTLENGPHFDADQCTKFFGPVANATLLVIRAQVDLAAGRFDEAMEAVQLAGRLDPSNREVGVVTRRARAVSAARSNGNDLFKESKFSEACLAYGQGLEHDPYNSILLCNRAACRIKLGQFEKAIEDCTSALNVRPSYTKARLRRAECNAKLQKWEVAVRDYEILLQESPGDENVGRGFFEAQVQLKTQRGEDVSNMKLGNERLVKIQNNQHLKNLTSWPGLSVAWFCHKPGDKLTLEFMEELCKRYPTLRFLKVEVEDNQNLVKSEGLGSSPAFRIYRSGSRVKDIAGEGHEALENSIKEYTS</sequence>
<dbReference type="InterPro" id="IPR036249">
    <property type="entry name" value="Thioredoxin-like_sf"/>
</dbReference>
<evidence type="ECO:0000313" key="4">
    <source>
        <dbReference type="Proteomes" id="UP001153076"/>
    </source>
</evidence>
<dbReference type="Pfam" id="PF13414">
    <property type="entry name" value="TPR_11"/>
    <property type="match status" value="1"/>
</dbReference>
<gene>
    <name evidence="3" type="ORF">Cgig2_002826</name>
</gene>
<evidence type="ECO:0000256" key="2">
    <source>
        <dbReference type="SAM" id="MobiDB-lite"/>
    </source>
</evidence>
<evidence type="ECO:0008006" key="5">
    <source>
        <dbReference type="Google" id="ProtNLM"/>
    </source>
</evidence>
<name>A0A9Q1KPQ8_9CARY</name>
<keyword evidence="1" id="KW-0802">TPR repeat</keyword>
<accession>A0A9Q1KPQ8</accession>
<feature type="region of interest" description="Disordered" evidence="2">
    <location>
        <begin position="225"/>
        <end position="276"/>
    </location>
</feature>
<dbReference type="CDD" id="cd02947">
    <property type="entry name" value="TRX_family"/>
    <property type="match status" value="1"/>
</dbReference>
<reference evidence="3" key="1">
    <citation type="submission" date="2022-04" db="EMBL/GenBank/DDBJ databases">
        <title>Carnegiea gigantea Genome sequencing and assembly v2.</title>
        <authorList>
            <person name="Copetti D."/>
            <person name="Sanderson M.J."/>
            <person name="Burquez A."/>
            <person name="Wojciechowski M.F."/>
        </authorList>
    </citation>
    <scope>NUCLEOTIDE SEQUENCE</scope>
    <source>
        <strain evidence="3">SGP5-SGP5p</strain>
        <tissue evidence="3">Aerial part</tissue>
    </source>
</reference>
<feature type="compositionally biased region" description="Basic and acidic residues" evidence="2">
    <location>
        <begin position="63"/>
        <end position="72"/>
    </location>
</feature>
<dbReference type="Proteomes" id="UP001153076">
    <property type="component" value="Unassembled WGS sequence"/>
</dbReference>
<dbReference type="Pfam" id="PF13432">
    <property type="entry name" value="TPR_16"/>
    <property type="match status" value="1"/>
</dbReference>
<protein>
    <recommendedName>
        <fullName evidence="5">Thioredoxin domain-containing protein</fullName>
    </recommendedName>
</protein>
<dbReference type="AlphaFoldDB" id="A0A9Q1KPQ8"/>
<dbReference type="SUPFAM" id="SSF48452">
    <property type="entry name" value="TPR-like"/>
    <property type="match status" value="2"/>
</dbReference>
<dbReference type="Gene3D" id="3.40.30.10">
    <property type="entry name" value="Glutaredoxin"/>
    <property type="match status" value="1"/>
</dbReference>
<dbReference type="GO" id="GO:0005737">
    <property type="term" value="C:cytoplasm"/>
    <property type="evidence" value="ECO:0007669"/>
    <property type="project" value="TreeGrafter"/>
</dbReference>
<dbReference type="InterPro" id="IPR044534">
    <property type="entry name" value="TTL1-4"/>
</dbReference>
<organism evidence="3 4">
    <name type="scientific">Carnegiea gigantea</name>
    <dbReference type="NCBI Taxonomy" id="171969"/>
    <lineage>
        <taxon>Eukaryota</taxon>
        <taxon>Viridiplantae</taxon>
        <taxon>Streptophyta</taxon>
        <taxon>Embryophyta</taxon>
        <taxon>Tracheophyta</taxon>
        <taxon>Spermatophyta</taxon>
        <taxon>Magnoliopsida</taxon>
        <taxon>eudicotyledons</taxon>
        <taxon>Gunneridae</taxon>
        <taxon>Pentapetalae</taxon>
        <taxon>Caryophyllales</taxon>
        <taxon>Cactineae</taxon>
        <taxon>Cactaceae</taxon>
        <taxon>Cactoideae</taxon>
        <taxon>Echinocereeae</taxon>
        <taxon>Carnegiea</taxon>
    </lineage>
</organism>
<dbReference type="SUPFAM" id="SSF52833">
    <property type="entry name" value="Thioredoxin-like"/>
    <property type="match status" value="1"/>
</dbReference>
<evidence type="ECO:0000313" key="3">
    <source>
        <dbReference type="EMBL" id="KAJ8446664.1"/>
    </source>
</evidence>
<dbReference type="EMBL" id="JAKOGI010000051">
    <property type="protein sequence ID" value="KAJ8446664.1"/>
    <property type="molecule type" value="Genomic_DNA"/>
</dbReference>
<dbReference type="Gene3D" id="1.25.40.10">
    <property type="entry name" value="Tetratricopeptide repeat domain"/>
    <property type="match status" value="1"/>
</dbReference>
<dbReference type="InterPro" id="IPR011990">
    <property type="entry name" value="TPR-like_helical_dom_sf"/>
</dbReference>
<evidence type="ECO:0000256" key="1">
    <source>
        <dbReference type="PROSITE-ProRule" id="PRU00339"/>
    </source>
</evidence>
<feature type="repeat" description="TPR" evidence="1">
    <location>
        <begin position="292"/>
        <end position="325"/>
    </location>
</feature>
<feature type="compositionally biased region" description="Polar residues" evidence="2">
    <location>
        <begin position="250"/>
        <end position="260"/>
    </location>
</feature>
<dbReference type="PROSITE" id="PS50005">
    <property type="entry name" value="TPR"/>
    <property type="match status" value="2"/>
</dbReference>
<feature type="compositionally biased region" description="Low complexity" evidence="2">
    <location>
        <begin position="261"/>
        <end position="272"/>
    </location>
</feature>
<proteinExistence type="predicted"/>
<keyword evidence="4" id="KW-1185">Reference proteome</keyword>